<dbReference type="Pfam" id="PF05193">
    <property type="entry name" value="Peptidase_M16_C"/>
    <property type="match status" value="1"/>
</dbReference>
<dbReference type="AlphaFoldDB" id="A0A955KYI6"/>
<dbReference type="PANTHER" id="PTHR11851">
    <property type="entry name" value="METALLOPROTEASE"/>
    <property type="match status" value="1"/>
</dbReference>
<feature type="non-terminal residue" evidence="3">
    <location>
        <position position="313"/>
    </location>
</feature>
<evidence type="ECO:0000259" key="1">
    <source>
        <dbReference type="Pfam" id="PF00675"/>
    </source>
</evidence>
<dbReference type="GO" id="GO:0046872">
    <property type="term" value="F:metal ion binding"/>
    <property type="evidence" value="ECO:0007669"/>
    <property type="project" value="InterPro"/>
</dbReference>
<dbReference type="Gene3D" id="3.30.830.10">
    <property type="entry name" value="Metalloenzyme, LuxS/M16 peptidase-like"/>
    <property type="match status" value="2"/>
</dbReference>
<reference evidence="3" key="1">
    <citation type="submission" date="2020-04" db="EMBL/GenBank/DDBJ databases">
        <authorList>
            <person name="Zhang T."/>
        </authorList>
    </citation>
    <scope>NUCLEOTIDE SEQUENCE</scope>
    <source>
        <strain evidence="3">HKST-UBA17</strain>
    </source>
</reference>
<name>A0A955KYI6_9BACT</name>
<gene>
    <name evidence="3" type="ORF">KC685_04870</name>
</gene>
<dbReference type="InterPro" id="IPR011249">
    <property type="entry name" value="Metalloenz_LuxS/M16"/>
</dbReference>
<evidence type="ECO:0000313" key="3">
    <source>
        <dbReference type="EMBL" id="MCA9377221.1"/>
    </source>
</evidence>
<organism evidence="3 4">
    <name type="scientific">Candidatus Dojkabacteria bacterium</name>
    <dbReference type="NCBI Taxonomy" id="2099670"/>
    <lineage>
        <taxon>Bacteria</taxon>
        <taxon>Candidatus Dojkabacteria</taxon>
    </lineage>
</organism>
<dbReference type="InterPro" id="IPR007863">
    <property type="entry name" value="Peptidase_M16_C"/>
</dbReference>
<dbReference type="Proteomes" id="UP000741282">
    <property type="component" value="Unassembled WGS sequence"/>
</dbReference>
<reference evidence="3" key="2">
    <citation type="journal article" date="2021" name="Microbiome">
        <title>Successional dynamics and alternative stable states in a saline activated sludge microbial community over 9 years.</title>
        <authorList>
            <person name="Wang Y."/>
            <person name="Ye J."/>
            <person name="Ju F."/>
            <person name="Liu L."/>
            <person name="Boyd J.A."/>
            <person name="Deng Y."/>
            <person name="Parks D.H."/>
            <person name="Jiang X."/>
            <person name="Yin X."/>
            <person name="Woodcroft B.J."/>
            <person name="Tyson G.W."/>
            <person name="Hugenholtz P."/>
            <person name="Polz M.F."/>
            <person name="Zhang T."/>
        </authorList>
    </citation>
    <scope>NUCLEOTIDE SEQUENCE</scope>
    <source>
        <strain evidence="3">HKST-UBA17</strain>
    </source>
</reference>
<sequence>MVVNDPTNGYLTTIIGYMIPFGSHNDPLGKEGLANVLVDSYNYGTTKFPDATKLFIELERTGAVFSAEAGREDLFIYLSVPRENVETAKQLLDHIIEDVLTTEEILEKIKKTISTKRDEIQSDDRSQASKTFKEIVFQERPILGTKESFLKINLDDVKDAQALVVSDRILFRLIGPDNIQIENKEYSHKRDLIKSKLTDRVRYLERDLEQKVLYLGYQTPGSVGSKYEVRQVASAIIYSGLTGIAMDRIRHDLSAAYYTAYSHDVLIDRGTAYLFAGLSEKNVPLVAKIMLEIYQDVRSGRYDEKQFDMAKAY</sequence>
<evidence type="ECO:0000259" key="2">
    <source>
        <dbReference type="Pfam" id="PF05193"/>
    </source>
</evidence>
<feature type="domain" description="Peptidase M16 C-terminal" evidence="2">
    <location>
        <begin position="185"/>
        <end position="312"/>
    </location>
</feature>
<accession>A0A955KYI6</accession>
<proteinExistence type="predicted"/>
<dbReference type="InterPro" id="IPR050361">
    <property type="entry name" value="MPP/UQCRC_Complex"/>
</dbReference>
<protein>
    <submittedName>
        <fullName evidence="3">Insulinase family protein</fullName>
    </submittedName>
</protein>
<evidence type="ECO:0000313" key="4">
    <source>
        <dbReference type="Proteomes" id="UP000741282"/>
    </source>
</evidence>
<feature type="domain" description="Peptidase M16 N-terminal" evidence="1">
    <location>
        <begin position="15"/>
        <end position="139"/>
    </location>
</feature>
<dbReference type="Pfam" id="PF00675">
    <property type="entry name" value="Peptidase_M16"/>
    <property type="match status" value="1"/>
</dbReference>
<dbReference type="EMBL" id="JAGQLN010000027">
    <property type="protein sequence ID" value="MCA9377221.1"/>
    <property type="molecule type" value="Genomic_DNA"/>
</dbReference>
<dbReference type="SUPFAM" id="SSF63411">
    <property type="entry name" value="LuxS/MPP-like metallohydrolase"/>
    <property type="match status" value="2"/>
</dbReference>
<dbReference type="InterPro" id="IPR011765">
    <property type="entry name" value="Pept_M16_N"/>
</dbReference>
<comment type="caution">
    <text evidence="3">The sequence shown here is derived from an EMBL/GenBank/DDBJ whole genome shotgun (WGS) entry which is preliminary data.</text>
</comment>